<dbReference type="EMBL" id="JAUDFV010000153">
    <property type="protein sequence ID" value="KAL2717341.1"/>
    <property type="molecule type" value="Genomic_DNA"/>
</dbReference>
<gene>
    <name evidence="1" type="ORF">V1478_013041</name>
</gene>
<reference evidence="1 2" key="1">
    <citation type="journal article" date="2024" name="Ann. Entomol. Soc. Am.">
        <title>Genomic analyses of the southern and eastern yellowjacket wasps (Hymenoptera: Vespidae) reveal evolutionary signatures of social life.</title>
        <authorList>
            <person name="Catto M.A."/>
            <person name="Caine P.B."/>
            <person name="Orr S.E."/>
            <person name="Hunt B.G."/>
            <person name="Goodisman M.A.D."/>
        </authorList>
    </citation>
    <scope>NUCLEOTIDE SEQUENCE [LARGE SCALE GENOMIC DNA]</scope>
    <source>
        <strain evidence="1">233</strain>
        <tissue evidence="1">Head and thorax</tissue>
    </source>
</reference>
<evidence type="ECO:0000313" key="2">
    <source>
        <dbReference type="Proteomes" id="UP001607302"/>
    </source>
</evidence>
<keyword evidence="2" id="KW-1185">Reference proteome</keyword>
<dbReference type="AlphaFoldDB" id="A0ABD2A9N8"/>
<name>A0ABD2A9N8_VESSQ</name>
<sequence>MVGKHHEVKESSRALTVVTSSTITDISNVVDVGITIGRLAARKESKRRGKEARGAIKVHYFNNRTNSSEPAASDDRKQHPLAVGQDEGNFLQEGFRFRYEQSKKVIKMSKISEFGGRSMELETKGRHVDSFKGVDSTGLEGYSMRFRIPLEEDVWTGNRCCLDDVGKDLVEMTNDNTTPRRVVWEERREEDSEGEDRKKGRKEAYVFALVCRHGQCRSTEVDLARLISAVSPTILATDNRLSFVEFSLIDTKLGSQTKAFSDIGGYRCETDGSFSEPRRDSKRKIDIKLDIRRHFGDREVTINLRNKDRNKSFLRISLIASWLWKRKNGKKGERRLEEVTRCIYGRATTCDKIRALAPQRPAEPCSWLFQSLINDFPFDSISVM</sequence>
<dbReference type="Proteomes" id="UP001607302">
    <property type="component" value="Unassembled WGS sequence"/>
</dbReference>
<protein>
    <submittedName>
        <fullName evidence="1">Uncharacterized protein</fullName>
    </submittedName>
</protein>
<accession>A0ABD2A9N8</accession>
<comment type="caution">
    <text evidence="1">The sequence shown here is derived from an EMBL/GenBank/DDBJ whole genome shotgun (WGS) entry which is preliminary data.</text>
</comment>
<organism evidence="1 2">
    <name type="scientific">Vespula squamosa</name>
    <name type="common">Southern yellow jacket</name>
    <name type="synonym">Wasp</name>
    <dbReference type="NCBI Taxonomy" id="30214"/>
    <lineage>
        <taxon>Eukaryota</taxon>
        <taxon>Metazoa</taxon>
        <taxon>Ecdysozoa</taxon>
        <taxon>Arthropoda</taxon>
        <taxon>Hexapoda</taxon>
        <taxon>Insecta</taxon>
        <taxon>Pterygota</taxon>
        <taxon>Neoptera</taxon>
        <taxon>Endopterygota</taxon>
        <taxon>Hymenoptera</taxon>
        <taxon>Apocrita</taxon>
        <taxon>Aculeata</taxon>
        <taxon>Vespoidea</taxon>
        <taxon>Vespidae</taxon>
        <taxon>Vespinae</taxon>
        <taxon>Vespula</taxon>
    </lineage>
</organism>
<evidence type="ECO:0000313" key="1">
    <source>
        <dbReference type="EMBL" id="KAL2717341.1"/>
    </source>
</evidence>
<proteinExistence type="predicted"/>